<dbReference type="InterPro" id="IPR015943">
    <property type="entry name" value="WD40/YVTN_repeat-like_dom_sf"/>
</dbReference>
<dbReference type="InterPro" id="IPR050505">
    <property type="entry name" value="WDR55/POC1"/>
</dbReference>
<dbReference type="PANTHER" id="PTHR44019">
    <property type="entry name" value="WD REPEAT-CONTAINING PROTEIN 55"/>
    <property type="match status" value="1"/>
</dbReference>
<gene>
    <name evidence="3" type="ORF">N7493_009183</name>
</gene>
<dbReference type="PANTHER" id="PTHR44019:SF8">
    <property type="entry name" value="POC1 CENTRIOLAR PROTEIN HOMOLOG"/>
    <property type="match status" value="1"/>
</dbReference>
<dbReference type="InterPro" id="IPR036322">
    <property type="entry name" value="WD40_repeat_dom_sf"/>
</dbReference>
<organism evidence="3 4">
    <name type="scientific">Penicillium malachiteum</name>
    <dbReference type="NCBI Taxonomy" id="1324776"/>
    <lineage>
        <taxon>Eukaryota</taxon>
        <taxon>Fungi</taxon>
        <taxon>Dikarya</taxon>
        <taxon>Ascomycota</taxon>
        <taxon>Pezizomycotina</taxon>
        <taxon>Eurotiomycetes</taxon>
        <taxon>Eurotiomycetidae</taxon>
        <taxon>Eurotiales</taxon>
        <taxon>Aspergillaceae</taxon>
        <taxon>Penicillium</taxon>
    </lineage>
</organism>
<reference evidence="3" key="2">
    <citation type="submission" date="2023-01" db="EMBL/GenBank/DDBJ databases">
        <authorList>
            <person name="Petersen C."/>
        </authorList>
    </citation>
    <scope>NUCLEOTIDE SEQUENCE</scope>
    <source>
        <strain evidence="3">IBT 17514</strain>
    </source>
</reference>
<dbReference type="InterPro" id="IPR001680">
    <property type="entry name" value="WD40_rpt"/>
</dbReference>
<proteinExistence type="predicted"/>
<name>A0AAD6MT55_9EURO</name>
<keyword evidence="4" id="KW-1185">Reference proteome</keyword>
<dbReference type="Proteomes" id="UP001215712">
    <property type="component" value="Unassembled WGS sequence"/>
</dbReference>
<sequence length="916" mass="101901">MLDINLVISRVCGQLVIVDSATSQVVMIHQTARDYVTTVRSKLRVHVAKGHKMLFARSLAVLEEKRIVVRDLALQNGDVEPLSKGQLLNYAMTSWAYHLGQLSPDLDEPLLILAKFLKENCVIDWIAALAITRKLRVLVSSAKAMKLYARRKRAQYEATNPMNHHLQELNLVESWAKDLLKLVGKFGMHLIECPAAIYRHILPFCPKSSVVYQQFETRAPHSLGLVVDGLSNSNWDDSLAKISLQNGTQGLVIASAGEFFAVLTTGGIITLYNSVTFEEMHILKHGEEVSVIEFSQNSHLLATYGYRTTKIWSVDSGSQTHQIQNPAGGSVMTIGFSVQDTQLVLSSSDQLLRVARLSDSPPNSSVLHEILTDNTMLDRHAHSVPWRVALSSDKSSIAVAYRSSPMCIWSLDTARLIGRCLRIGDHTGESSWAVVDQVIWHPKSDEVLGLYMGGQAFKWNPHTNAQQELDADGSVLACSPEGKFFVVGDSRGTIKLYNFQHFSMIYKLSYDQIISQICFSADSTRLYDIRGSWCNIWEPSALSSGEDPEDETELGGEVVSIATTNFSESLEEVRARITAIAVDPRGGCHAAGNEIGVVGIICSSDSKTEVSELWRSSFEFPIAYLDWSSDGNFLAWVEMASKVAVKRVFRESTGAFSIQSVFQTGVDLSHGGIEQVLLNGNGTMVLIKHGSSVEVQPVNLTPANGLSFKIQSPETEWRNHPTESKLLLAVSSTTLRVHRWDDLSEVTSMDFMTPTDLRSGLDPDVTVELANLDLRRKSHESIQRLCTEHSSTFLLVQTVLRTNLTRENYTSWIEFPDDLGPPCSITIPKEIQLQVKLPLGFHPRKRIVFLDKKYWICSWSLDSNSSSDQIVRHFFLPPDWRNVECLKLCALLPDGNFLIPNNGELAVIKCTSLSHG</sequence>
<reference evidence="3" key="1">
    <citation type="journal article" date="2023" name="IMA Fungus">
        <title>Comparative genomic study of the Penicillium genus elucidates a diverse pangenome and 15 lateral gene transfer events.</title>
        <authorList>
            <person name="Petersen C."/>
            <person name="Sorensen T."/>
            <person name="Nielsen M.R."/>
            <person name="Sondergaard T.E."/>
            <person name="Sorensen J.L."/>
            <person name="Fitzpatrick D.A."/>
            <person name="Frisvad J.C."/>
            <person name="Nielsen K.L."/>
        </authorList>
    </citation>
    <scope>NUCLEOTIDE SEQUENCE</scope>
    <source>
        <strain evidence="3">IBT 17514</strain>
    </source>
</reference>
<evidence type="ECO:0000256" key="2">
    <source>
        <dbReference type="ARBA" id="ARBA00022737"/>
    </source>
</evidence>
<dbReference type="EMBL" id="JAQJAN010000013">
    <property type="protein sequence ID" value="KAJ5712715.1"/>
    <property type="molecule type" value="Genomic_DNA"/>
</dbReference>
<evidence type="ECO:0000313" key="4">
    <source>
        <dbReference type="Proteomes" id="UP001215712"/>
    </source>
</evidence>
<comment type="caution">
    <text evidence="3">The sequence shown here is derived from an EMBL/GenBank/DDBJ whole genome shotgun (WGS) entry which is preliminary data.</text>
</comment>
<accession>A0AAD6MT55</accession>
<dbReference type="SUPFAM" id="SSF101908">
    <property type="entry name" value="Putative isomerase YbhE"/>
    <property type="match status" value="2"/>
</dbReference>
<dbReference type="SMART" id="SM00320">
    <property type="entry name" value="WD40"/>
    <property type="match status" value="3"/>
</dbReference>
<dbReference type="SUPFAM" id="SSF50978">
    <property type="entry name" value="WD40 repeat-like"/>
    <property type="match status" value="1"/>
</dbReference>
<evidence type="ECO:0000313" key="3">
    <source>
        <dbReference type="EMBL" id="KAJ5712715.1"/>
    </source>
</evidence>
<dbReference type="AlphaFoldDB" id="A0AAD6MT55"/>
<protein>
    <submittedName>
        <fullName evidence="3">Uncharacterized protein</fullName>
    </submittedName>
</protein>
<dbReference type="Gene3D" id="2.130.10.10">
    <property type="entry name" value="YVTN repeat-like/Quinoprotein amine dehydrogenase"/>
    <property type="match status" value="2"/>
</dbReference>
<keyword evidence="1" id="KW-0853">WD repeat</keyword>
<evidence type="ECO:0000256" key="1">
    <source>
        <dbReference type="ARBA" id="ARBA00022574"/>
    </source>
</evidence>
<keyword evidence="2" id="KW-0677">Repeat</keyword>